<dbReference type="EMBL" id="CABWMV010000024">
    <property type="protein sequence ID" value="VXD01769.1"/>
    <property type="molecule type" value="Genomic_DNA"/>
</dbReference>
<accession>A0A654D8N1</accession>
<proteinExistence type="predicted"/>
<organism evidence="1 2">
    <name type="scientific">Sphingobacterium multivorum</name>
    <dbReference type="NCBI Taxonomy" id="28454"/>
    <lineage>
        <taxon>Bacteria</taxon>
        <taxon>Pseudomonadati</taxon>
        <taxon>Bacteroidota</taxon>
        <taxon>Sphingobacteriia</taxon>
        <taxon>Sphingobacteriales</taxon>
        <taxon>Sphingobacteriaceae</taxon>
        <taxon>Sphingobacterium</taxon>
    </lineage>
</organism>
<name>A0A654D8N1_SPHMU</name>
<dbReference type="AlphaFoldDB" id="A0A654D8N1"/>
<gene>
    <name evidence="1" type="ORF">SPHINGO8BC_51752</name>
</gene>
<dbReference type="Proteomes" id="UP000432350">
    <property type="component" value="Unassembled WGS sequence"/>
</dbReference>
<sequence length="44" mass="5357">MFIFNSLYRAKIVDCYLTYKQYSLAFCFLNLKILNGSYLKQKFF</sequence>
<evidence type="ECO:0000313" key="2">
    <source>
        <dbReference type="Proteomes" id="UP000432350"/>
    </source>
</evidence>
<reference evidence="1 2" key="1">
    <citation type="submission" date="2019-10" db="EMBL/GenBank/DDBJ databases">
        <authorList>
            <person name="Karimi E."/>
        </authorList>
    </citation>
    <scope>NUCLEOTIDE SEQUENCE [LARGE SCALE GENOMIC DNA]</scope>
    <source>
        <strain evidence="1">Sphingobacterium sp. 8BC</strain>
    </source>
</reference>
<evidence type="ECO:0000313" key="1">
    <source>
        <dbReference type="EMBL" id="VXD01769.1"/>
    </source>
</evidence>
<protein>
    <submittedName>
        <fullName evidence="1">Uncharacterized protein</fullName>
    </submittedName>
</protein>